<dbReference type="Proteomes" id="UP001458946">
    <property type="component" value="Unassembled WGS sequence"/>
</dbReference>
<sequence length="99" mass="10712">MTALAQQEAATLLNVPTVQTDSGRDAAALLRAGLTEPDEQAVSAEYLRVLRARTRAALRRSWAEIQVVAAGLLEHGELDAEALRYRVQCAQGIRGTLLN</sequence>
<dbReference type="EMBL" id="BAABRN010000119">
    <property type="protein sequence ID" value="GAA5504400.1"/>
    <property type="molecule type" value="Genomic_DNA"/>
</dbReference>
<gene>
    <name evidence="1" type="ORF">Dxin01_04170</name>
</gene>
<protein>
    <submittedName>
        <fullName evidence="1">Uncharacterized protein</fullName>
    </submittedName>
</protein>
<evidence type="ECO:0000313" key="1">
    <source>
        <dbReference type="EMBL" id="GAA5504400.1"/>
    </source>
</evidence>
<dbReference type="RefSeq" id="WP_353544361.1">
    <property type="nucleotide sequence ID" value="NZ_BAABRN010000119.1"/>
</dbReference>
<name>A0ABP9VIK6_9DEIO</name>
<keyword evidence="2" id="KW-1185">Reference proteome</keyword>
<proteinExistence type="predicted"/>
<accession>A0ABP9VIK6</accession>
<organism evidence="1 2">
    <name type="scientific">Deinococcus xinjiangensis</name>
    <dbReference type="NCBI Taxonomy" id="457454"/>
    <lineage>
        <taxon>Bacteria</taxon>
        <taxon>Thermotogati</taxon>
        <taxon>Deinococcota</taxon>
        <taxon>Deinococci</taxon>
        <taxon>Deinococcales</taxon>
        <taxon>Deinococcaceae</taxon>
        <taxon>Deinococcus</taxon>
    </lineage>
</organism>
<reference evidence="1 2" key="1">
    <citation type="submission" date="2024-02" db="EMBL/GenBank/DDBJ databases">
        <title>Deinococcus xinjiangensis NBRC 107630.</title>
        <authorList>
            <person name="Ichikawa N."/>
            <person name="Katano-Makiyama Y."/>
            <person name="Hidaka K."/>
        </authorList>
    </citation>
    <scope>NUCLEOTIDE SEQUENCE [LARGE SCALE GENOMIC DNA]</scope>
    <source>
        <strain evidence="1 2">NBRC 107630</strain>
    </source>
</reference>
<comment type="caution">
    <text evidence="1">The sequence shown here is derived from an EMBL/GenBank/DDBJ whole genome shotgun (WGS) entry which is preliminary data.</text>
</comment>
<evidence type="ECO:0000313" key="2">
    <source>
        <dbReference type="Proteomes" id="UP001458946"/>
    </source>
</evidence>